<dbReference type="Proteomes" id="UP000092731">
    <property type="component" value="Unassembled WGS sequence"/>
</dbReference>
<evidence type="ECO:0000313" key="3">
    <source>
        <dbReference type="EMBL" id="GAT78423.1"/>
    </source>
</evidence>
<dbReference type="Gene3D" id="2.60.15.10">
    <property type="entry name" value="F0F1 ATP synthase delta/epsilon subunit, N-terminal"/>
    <property type="match status" value="1"/>
</dbReference>
<evidence type="ECO:0000259" key="2">
    <source>
        <dbReference type="Pfam" id="PF02823"/>
    </source>
</evidence>
<keyword evidence="1" id="KW-0066">ATP synthesis</keyword>
<proteinExistence type="predicted"/>
<dbReference type="InterPro" id="IPR020546">
    <property type="entry name" value="ATP_synth_F1_dsu/esu_N"/>
</dbReference>
<sequence>MKCLSVEFVTPDVSLEIKDVLSITSYTVDGEFMVLPGHENFIMELCSGIVKLTLDTKEIKVFYVLNPILKVTLYECKIIGNQLINAYDVSAGMLKAYKEDIEKILHNINDKMLREIAEKQLNFINNIKMHENIS</sequence>
<gene>
    <name evidence="3" type="primary">atpC</name>
    <name evidence="3" type="ORF">EHRUM3_06450</name>
</gene>
<dbReference type="AlphaFoldDB" id="A0A170SWD7"/>
<protein>
    <submittedName>
        <fullName evidence="3">ATP synthase epsilon chain 2</fullName>
    </submittedName>
</protein>
<accession>A0A170SWD7</accession>
<dbReference type="SUPFAM" id="SSF51344">
    <property type="entry name" value="Epsilon subunit of F1F0-ATP synthase N-terminal domain"/>
    <property type="match status" value="1"/>
</dbReference>
<organism evidence="3 4">
    <name type="scientific">Ehrlichia ruminantium</name>
    <name type="common">heartwater rickettsia</name>
    <name type="synonym">Cowdria ruminantium</name>
    <dbReference type="NCBI Taxonomy" id="779"/>
    <lineage>
        <taxon>Bacteria</taxon>
        <taxon>Pseudomonadati</taxon>
        <taxon>Pseudomonadota</taxon>
        <taxon>Alphaproteobacteria</taxon>
        <taxon>Rickettsiales</taxon>
        <taxon>Anaplasmataceae</taxon>
        <taxon>Ehrlichia</taxon>
    </lineage>
</organism>
<dbReference type="GO" id="GO:0015986">
    <property type="term" value="P:proton motive force-driven ATP synthesis"/>
    <property type="evidence" value="ECO:0007669"/>
    <property type="project" value="InterPro"/>
</dbReference>
<comment type="caution">
    <text evidence="3">The sequence shown here is derived from an EMBL/GenBank/DDBJ whole genome shotgun (WGS) entry which is preliminary data.</text>
</comment>
<keyword evidence="1" id="KW-0139">CF(1)</keyword>
<name>A0A170SWD7_EHRRU</name>
<reference evidence="4" key="1">
    <citation type="submission" date="2016-05" db="EMBL/GenBank/DDBJ databases">
        <title>Draft genome sequences of four strains of Ehrlichia ruminantium, a tick-borne pathogen of ruminants, isolated from Zimbabwe, The Gambia and Ghana.</title>
        <authorList>
            <person name="Nakao R."/>
            <person name="Jongejan F."/>
            <person name="Sugimoto C."/>
        </authorList>
    </citation>
    <scope>NUCLEOTIDE SEQUENCE [LARGE SCALE GENOMIC DNA]</scope>
    <source>
        <strain evidence="4">Pokoase 417</strain>
    </source>
</reference>
<dbReference type="EMBL" id="BDDM01000206">
    <property type="protein sequence ID" value="GAT78423.1"/>
    <property type="molecule type" value="Genomic_DNA"/>
</dbReference>
<dbReference type="RefSeq" id="WP_065433730.1">
    <property type="nucleotide sequence ID" value="NZ_BDDM01000206.1"/>
</dbReference>
<dbReference type="InterPro" id="IPR036771">
    <property type="entry name" value="ATPsynth_dsu/esu_N"/>
</dbReference>
<dbReference type="GO" id="GO:0045259">
    <property type="term" value="C:proton-transporting ATP synthase complex"/>
    <property type="evidence" value="ECO:0007669"/>
    <property type="project" value="UniProtKB-KW"/>
</dbReference>
<feature type="domain" description="ATP synthase F1 complex delta/epsilon subunit N-terminal" evidence="2">
    <location>
        <begin position="4"/>
        <end position="81"/>
    </location>
</feature>
<evidence type="ECO:0000256" key="1">
    <source>
        <dbReference type="ARBA" id="ARBA00023196"/>
    </source>
</evidence>
<evidence type="ECO:0000313" key="4">
    <source>
        <dbReference type="Proteomes" id="UP000092731"/>
    </source>
</evidence>
<dbReference type="Pfam" id="PF02823">
    <property type="entry name" value="ATP-synt_DE_N"/>
    <property type="match status" value="1"/>
</dbReference>